<reference evidence="3 4" key="1">
    <citation type="submission" date="2017-10" db="EMBL/GenBank/DDBJ databases">
        <title>Genome sequence of Caulobacter mirabilis FWC38.</title>
        <authorList>
            <person name="Fiebig A."/>
            <person name="Crosson S."/>
        </authorList>
    </citation>
    <scope>NUCLEOTIDE SEQUENCE [LARGE SCALE GENOMIC DNA]</scope>
    <source>
        <strain evidence="3 4">FWC 38</strain>
    </source>
</reference>
<dbReference type="InterPro" id="IPR008929">
    <property type="entry name" value="Chondroitin_lyas"/>
</dbReference>
<dbReference type="GO" id="GO:0030313">
    <property type="term" value="C:cell envelope"/>
    <property type="evidence" value="ECO:0007669"/>
    <property type="project" value="UniProtKB-SubCell"/>
</dbReference>
<evidence type="ECO:0000259" key="2">
    <source>
        <dbReference type="Pfam" id="PF07940"/>
    </source>
</evidence>
<gene>
    <name evidence="3" type="ORF">CSW64_20970</name>
</gene>
<dbReference type="RefSeq" id="WP_099623929.1">
    <property type="nucleotide sequence ID" value="NZ_CP024201.1"/>
</dbReference>
<dbReference type="InterPro" id="IPR012480">
    <property type="entry name" value="Hepar_II_III_C"/>
</dbReference>
<dbReference type="Proteomes" id="UP000228945">
    <property type="component" value="Chromosome"/>
</dbReference>
<feature type="domain" description="Heparinase II/III-like C-terminal" evidence="2">
    <location>
        <begin position="316"/>
        <end position="562"/>
    </location>
</feature>
<comment type="subcellular location">
    <subcellularLocation>
        <location evidence="1">Cell envelope</location>
    </subcellularLocation>
</comment>
<dbReference type="Pfam" id="PF07940">
    <property type="entry name" value="Hepar_II_III_C"/>
    <property type="match status" value="1"/>
</dbReference>
<evidence type="ECO:0000256" key="1">
    <source>
        <dbReference type="ARBA" id="ARBA00004196"/>
    </source>
</evidence>
<keyword evidence="4" id="KW-1185">Reference proteome</keyword>
<dbReference type="OrthoDB" id="9787373at2"/>
<name>A0A2D2B359_9CAUL</name>
<dbReference type="EMBL" id="CP024201">
    <property type="protein sequence ID" value="ATQ44681.1"/>
    <property type="molecule type" value="Genomic_DNA"/>
</dbReference>
<accession>A0A2D2B359</accession>
<evidence type="ECO:0000313" key="4">
    <source>
        <dbReference type="Proteomes" id="UP000228945"/>
    </source>
</evidence>
<dbReference type="KEGG" id="cmb:CSW64_20970"/>
<sequence>MEGARLSSSSSIILALQAAGEGARRLAEREWFGTPVHALIIARPRPEGLAANPRDLRPVEPERGRKILAGTLELAGGQLAVGPQGDPFDRASPNRRFAIALHRMDWMADLLSAGDAGARRGIRLVADWKRVFGRWNGFSWSPNVVERRVFNLACAARRLTTGASDAERTEFLNDLARQARHLARIRQSPERSLERAVAAGVAGCALGGDAGERLIDFALNRLARELPSTVSADGVHASRSPEAGLELLLDLLTLDDALHQRGRAGPEALPRAIDRLSAAVRFFTLPDGRLADFQGGDASSAKRIAAALAHEDSEARARRRAPHSGYERLESQALTIMADAAAPARGRWSATACAQPAALAISCGVDRIIVGCGWSLDSGASHALRLTDAASTANLADMSTGVPLRGFAAATLGERLIGGPLAVESRRQETEAAAWLEMSHEGWVKRFGLVHERKLYLDKATEELRGEDGFLPKVQKELEGPRRYTPFTVRFHVHPDAQASLARDKKSVLLKGAHEQGWWLRNDAVEVSIEPSLHVENGVQRRTVQVVLRGQASADKGGKVRWKLSRAEG</sequence>
<dbReference type="Gene3D" id="1.50.10.100">
    <property type="entry name" value="Chondroitin AC/alginate lyase"/>
    <property type="match status" value="1"/>
</dbReference>
<organism evidence="3 4">
    <name type="scientific">Caulobacter mirabilis</name>
    <dbReference type="NCBI Taxonomy" id="69666"/>
    <lineage>
        <taxon>Bacteria</taxon>
        <taxon>Pseudomonadati</taxon>
        <taxon>Pseudomonadota</taxon>
        <taxon>Alphaproteobacteria</taxon>
        <taxon>Caulobacterales</taxon>
        <taxon>Caulobacteraceae</taxon>
        <taxon>Caulobacter</taxon>
    </lineage>
</organism>
<evidence type="ECO:0000313" key="3">
    <source>
        <dbReference type="EMBL" id="ATQ44681.1"/>
    </source>
</evidence>
<dbReference type="GO" id="GO:0016829">
    <property type="term" value="F:lyase activity"/>
    <property type="evidence" value="ECO:0007669"/>
    <property type="project" value="InterPro"/>
</dbReference>
<dbReference type="AlphaFoldDB" id="A0A2D2B359"/>
<protein>
    <submittedName>
        <fullName evidence="3">Heparinase</fullName>
    </submittedName>
</protein>
<proteinExistence type="predicted"/>